<name>A0A1Y1YBH2_9FUNG</name>
<dbReference type="InterPro" id="IPR001202">
    <property type="entry name" value="WW_dom"/>
</dbReference>
<dbReference type="OrthoDB" id="2444812at2759"/>
<dbReference type="InterPro" id="IPR036020">
    <property type="entry name" value="WW_dom_sf"/>
</dbReference>
<gene>
    <name evidence="3" type="ORF">K493DRAFT_315079</name>
</gene>
<feature type="region of interest" description="Disordered" evidence="1">
    <location>
        <begin position="148"/>
        <end position="168"/>
    </location>
</feature>
<feature type="domain" description="WW" evidence="2">
    <location>
        <begin position="77"/>
        <end position="105"/>
    </location>
</feature>
<evidence type="ECO:0000259" key="2">
    <source>
        <dbReference type="PROSITE" id="PS50020"/>
    </source>
</evidence>
<sequence>MSSRSSSPDEALEARIAELRNRPDHHVTHHTQEASESEETRDPSDEKDLSENEQSDIPPNTTLDQKDPTQLKEADAWQPVWDDNSRCYYYWNSVTNETTWDLPPRLKVDPSNSYYSHYGYNYSGYGANAYANPLDSLLDKADQVKERLDEKKRKATSYEQEGDVSEQGAYQDKYHYPASAANPQVDAFGGQSDEYKVSGFFNSQTGRFQADLSQNPEKYGQENIAIRQCNYYFDYESYAQERGMRLQAGGNNKQHVRLTKKELAAIKERKKKKKEAAKRKWLLQD</sequence>
<keyword evidence="4" id="KW-1185">Reference proteome</keyword>
<proteinExistence type="predicted"/>
<dbReference type="SUPFAM" id="SSF51045">
    <property type="entry name" value="WW domain"/>
    <property type="match status" value="1"/>
</dbReference>
<feature type="compositionally biased region" description="Basic and acidic residues" evidence="1">
    <location>
        <begin position="12"/>
        <end position="50"/>
    </location>
</feature>
<evidence type="ECO:0000313" key="4">
    <source>
        <dbReference type="Proteomes" id="UP000193498"/>
    </source>
</evidence>
<reference evidence="3 4" key="1">
    <citation type="submission" date="2016-07" db="EMBL/GenBank/DDBJ databases">
        <title>Pervasive Adenine N6-methylation of Active Genes in Fungi.</title>
        <authorList>
            <consortium name="DOE Joint Genome Institute"/>
            <person name="Mondo S.J."/>
            <person name="Dannebaum R.O."/>
            <person name="Kuo R.C."/>
            <person name="Labutti K."/>
            <person name="Haridas S."/>
            <person name="Kuo A."/>
            <person name="Salamov A."/>
            <person name="Ahrendt S.R."/>
            <person name="Lipzen A."/>
            <person name="Sullivan W."/>
            <person name="Andreopoulos W.B."/>
            <person name="Clum A."/>
            <person name="Lindquist E."/>
            <person name="Daum C."/>
            <person name="Ramamoorthy G.K."/>
            <person name="Gryganskyi A."/>
            <person name="Culley D."/>
            <person name="Magnuson J.K."/>
            <person name="James T.Y."/>
            <person name="O'Malley M.A."/>
            <person name="Stajich J.E."/>
            <person name="Spatafora J.W."/>
            <person name="Visel A."/>
            <person name="Grigoriev I.V."/>
        </authorList>
    </citation>
    <scope>NUCLEOTIDE SEQUENCE [LARGE SCALE GENOMIC DNA]</scope>
    <source>
        <strain evidence="3 4">CBS 931.73</strain>
    </source>
</reference>
<dbReference type="Pfam" id="PF00397">
    <property type="entry name" value="WW"/>
    <property type="match status" value="1"/>
</dbReference>
<dbReference type="Proteomes" id="UP000193498">
    <property type="component" value="Unassembled WGS sequence"/>
</dbReference>
<protein>
    <recommendedName>
        <fullName evidence="2">WW domain-containing protein</fullName>
    </recommendedName>
</protein>
<dbReference type="PROSITE" id="PS50020">
    <property type="entry name" value="WW_DOMAIN_2"/>
    <property type="match status" value="1"/>
</dbReference>
<dbReference type="PROSITE" id="PS01159">
    <property type="entry name" value="WW_DOMAIN_1"/>
    <property type="match status" value="1"/>
</dbReference>
<organism evidence="3 4">
    <name type="scientific">Basidiobolus meristosporus CBS 931.73</name>
    <dbReference type="NCBI Taxonomy" id="1314790"/>
    <lineage>
        <taxon>Eukaryota</taxon>
        <taxon>Fungi</taxon>
        <taxon>Fungi incertae sedis</taxon>
        <taxon>Zoopagomycota</taxon>
        <taxon>Entomophthoromycotina</taxon>
        <taxon>Basidiobolomycetes</taxon>
        <taxon>Basidiobolales</taxon>
        <taxon>Basidiobolaceae</taxon>
        <taxon>Basidiobolus</taxon>
    </lineage>
</organism>
<dbReference type="CDD" id="cd00201">
    <property type="entry name" value="WW"/>
    <property type="match status" value="1"/>
</dbReference>
<dbReference type="AlphaFoldDB" id="A0A1Y1YBH2"/>
<feature type="region of interest" description="Disordered" evidence="1">
    <location>
        <begin position="1"/>
        <end position="77"/>
    </location>
</feature>
<evidence type="ECO:0000313" key="3">
    <source>
        <dbReference type="EMBL" id="ORX95265.1"/>
    </source>
</evidence>
<accession>A0A1Y1YBH2</accession>
<evidence type="ECO:0000256" key="1">
    <source>
        <dbReference type="SAM" id="MobiDB-lite"/>
    </source>
</evidence>
<dbReference type="InParanoid" id="A0A1Y1YBH2"/>
<dbReference type="EMBL" id="MCFE01000181">
    <property type="protein sequence ID" value="ORX95265.1"/>
    <property type="molecule type" value="Genomic_DNA"/>
</dbReference>
<feature type="compositionally biased region" description="Basic and acidic residues" evidence="1">
    <location>
        <begin position="64"/>
        <end position="75"/>
    </location>
</feature>
<comment type="caution">
    <text evidence="3">The sequence shown here is derived from an EMBL/GenBank/DDBJ whole genome shotgun (WGS) entry which is preliminary data.</text>
</comment>
<dbReference type="Gene3D" id="2.20.70.10">
    <property type="match status" value="1"/>
</dbReference>